<proteinExistence type="predicted"/>
<sequence>MLHSPANNNMYSFLTGFVNVLHFGLAIPNPCAGIASSSQSPGRLSIETDQAHQTLSLADESALHEKKLNLHMASHEKKA</sequence>
<reference evidence="2" key="1">
    <citation type="journal article" date="2019" name="Int. J. Syst. Evol. Microbiol.">
        <title>The Global Catalogue of Microorganisms (GCM) 10K type strain sequencing project: providing services to taxonomists for standard genome sequencing and annotation.</title>
        <authorList>
            <consortium name="The Broad Institute Genomics Platform"/>
            <consortium name="The Broad Institute Genome Sequencing Center for Infectious Disease"/>
            <person name="Wu L."/>
            <person name="Ma J."/>
        </authorList>
    </citation>
    <scope>NUCLEOTIDE SEQUENCE [LARGE SCALE GENOMIC DNA]</scope>
    <source>
        <strain evidence="2">CGMCC 1.12749</strain>
    </source>
</reference>
<evidence type="ECO:0000313" key="1">
    <source>
        <dbReference type="EMBL" id="GGG03325.1"/>
    </source>
</evidence>
<comment type="caution">
    <text evidence="1">The sequence shown here is derived from an EMBL/GenBank/DDBJ whole genome shotgun (WGS) entry which is preliminary data.</text>
</comment>
<evidence type="ECO:0000313" key="2">
    <source>
        <dbReference type="Proteomes" id="UP000634043"/>
    </source>
</evidence>
<dbReference type="Proteomes" id="UP000634043">
    <property type="component" value="Unassembled WGS sequence"/>
</dbReference>
<gene>
    <name evidence="1" type="ORF">GCM10011323_05200</name>
</gene>
<protein>
    <submittedName>
        <fullName evidence="1">Uncharacterized protein</fullName>
    </submittedName>
</protein>
<name>A0ABQ1VXH3_9BACT</name>
<keyword evidence="2" id="KW-1185">Reference proteome</keyword>
<organism evidence="1 2">
    <name type="scientific">Pontibacter amylolyticus</name>
    <dbReference type="NCBI Taxonomy" id="1424080"/>
    <lineage>
        <taxon>Bacteria</taxon>
        <taxon>Pseudomonadati</taxon>
        <taxon>Bacteroidota</taxon>
        <taxon>Cytophagia</taxon>
        <taxon>Cytophagales</taxon>
        <taxon>Hymenobacteraceae</taxon>
        <taxon>Pontibacter</taxon>
    </lineage>
</organism>
<accession>A0ABQ1VXH3</accession>
<dbReference type="EMBL" id="BMFP01000001">
    <property type="protein sequence ID" value="GGG03325.1"/>
    <property type="molecule type" value="Genomic_DNA"/>
</dbReference>